<dbReference type="Proteomes" id="UP001165653">
    <property type="component" value="Unassembled WGS sequence"/>
</dbReference>
<name>A0ABT3FXT2_9BACT</name>
<accession>A0ABT3FXT2</accession>
<keyword evidence="1" id="KW-0812">Transmembrane</keyword>
<protein>
    <submittedName>
        <fullName evidence="2">Uncharacterized protein</fullName>
    </submittedName>
</protein>
<dbReference type="EMBL" id="JAPDDR010000001">
    <property type="protein sequence ID" value="MCW1912059.1"/>
    <property type="molecule type" value="Genomic_DNA"/>
</dbReference>
<gene>
    <name evidence="2" type="ORF">OJ996_00630</name>
</gene>
<reference evidence="2" key="1">
    <citation type="submission" date="2022-10" db="EMBL/GenBank/DDBJ databases">
        <title>Luteolibacter sp. GHJ8, whole genome shotgun sequencing project.</title>
        <authorList>
            <person name="Zhao G."/>
            <person name="Shen L."/>
        </authorList>
    </citation>
    <scope>NUCLEOTIDE SEQUENCE</scope>
    <source>
        <strain evidence="2">GHJ8</strain>
    </source>
</reference>
<proteinExistence type="predicted"/>
<feature type="transmembrane region" description="Helical" evidence="1">
    <location>
        <begin position="45"/>
        <end position="69"/>
    </location>
</feature>
<keyword evidence="1" id="KW-0472">Membrane</keyword>
<dbReference type="RefSeq" id="WP_264510100.1">
    <property type="nucleotide sequence ID" value="NZ_JAPDDR010000001.1"/>
</dbReference>
<keyword evidence="3" id="KW-1185">Reference proteome</keyword>
<evidence type="ECO:0000313" key="3">
    <source>
        <dbReference type="Proteomes" id="UP001165653"/>
    </source>
</evidence>
<evidence type="ECO:0000313" key="2">
    <source>
        <dbReference type="EMBL" id="MCW1912059.1"/>
    </source>
</evidence>
<feature type="transmembrane region" description="Helical" evidence="1">
    <location>
        <begin position="12"/>
        <end position="33"/>
    </location>
</feature>
<organism evidence="2 3">
    <name type="scientific">Luteolibacter rhizosphaerae</name>
    <dbReference type="NCBI Taxonomy" id="2989719"/>
    <lineage>
        <taxon>Bacteria</taxon>
        <taxon>Pseudomonadati</taxon>
        <taxon>Verrucomicrobiota</taxon>
        <taxon>Verrucomicrobiia</taxon>
        <taxon>Verrucomicrobiales</taxon>
        <taxon>Verrucomicrobiaceae</taxon>
        <taxon>Luteolibacter</taxon>
    </lineage>
</organism>
<sequence>MITVRMAGTVVIIMWNGTITMATGMCAFMWIAIMGTGMCIFTVRTVIAMDMFTGTMVTGMCIVITGMATEATGRITAGMVVTARIVTGIEMNRGGEDESSSLVR</sequence>
<keyword evidence="1" id="KW-1133">Transmembrane helix</keyword>
<evidence type="ECO:0000256" key="1">
    <source>
        <dbReference type="SAM" id="Phobius"/>
    </source>
</evidence>
<comment type="caution">
    <text evidence="2">The sequence shown here is derived from an EMBL/GenBank/DDBJ whole genome shotgun (WGS) entry which is preliminary data.</text>
</comment>